<feature type="domain" description="DUF4142" evidence="3">
    <location>
        <begin position="31"/>
        <end position="165"/>
    </location>
</feature>
<proteinExistence type="predicted"/>
<evidence type="ECO:0000313" key="4">
    <source>
        <dbReference type="EMBL" id="MFB9558265.1"/>
    </source>
</evidence>
<keyword evidence="2" id="KW-0732">Signal</keyword>
<feature type="signal peptide" evidence="2">
    <location>
        <begin position="1"/>
        <end position="25"/>
    </location>
</feature>
<dbReference type="Gene3D" id="1.20.1260.10">
    <property type="match status" value="1"/>
</dbReference>
<keyword evidence="5" id="KW-1185">Reference proteome</keyword>
<feature type="transmembrane region" description="Helical" evidence="1">
    <location>
        <begin position="195"/>
        <end position="216"/>
    </location>
</feature>
<dbReference type="InterPro" id="IPR025419">
    <property type="entry name" value="DUF4142"/>
</dbReference>
<keyword evidence="1" id="KW-0472">Membrane</keyword>
<evidence type="ECO:0000256" key="2">
    <source>
        <dbReference type="SAM" id="SignalP"/>
    </source>
</evidence>
<dbReference type="PANTHER" id="PTHR38593:SF1">
    <property type="entry name" value="BLR2558 PROTEIN"/>
    <property type="match status" value="1"/>
</dbReference>
<organism evidence="4 5">
    <name type="scientific">Streptomyces roseoviridis</name>
    <dbReference type="NCBI Taxonomy" id="67361"/>
    <lineage>
        <taxon>Bacteria</taxon>
        <taxon>Bacillati</taxon>
        <taxon>Actinomycetota</taxon>
        <taxon>Actinomycetes</taxon>
        <taxon>Kitasatosporales</taxon>
        <taxon>Streptomycetaceae</taxon>
        <taxon>Streptomyces</taxon>
    </lineage>
</organism>
<keyword evidence="1" id="KW-0812">Transmembrane</keyword>
<dbReference type="Proteomes" id="UP001589716">
    <property type="component" value="Unassembled WGS sequence"/>
</dbReference>
<reference evidence="4 5" key="1">
    <citation type="submission" date="2024-09" db="EMBL/GenBank/DDBJ databases">
        <authorList>
            <person name="Sun Q."/>
            <person name="Mori K."/>
        </authorList>
    </citation>
    <scope>NUCLEOTIDE SEQUENCE [LARGE SCALE GENOMIC DNA]</scope>
    <source>
        <strain evidence="4 5">JCM 4414</strain>
    </source>
</reference>
<comment type="caution">
    <text evidence="4">The sequence shown here is derived from an EMBL/GenBank/DDBJ whole genome shotgun (WGS) entry which is preliminary data.</text>
</comment>
<evidence type="ECO:0000259" key="3">
    <source>
        <dbReference type="Pfam" id="PF13628"/>
    </source>
</evidence>
<dbReference type="PANTHER" id="PTHR38593">
    <property type="entry name" value="BLR2558 PROTEIN"/>
    <property type="match status" value="1"/>
</dbReference>
<protein>
    <submittedName>
        <fullName evidence="4">DUF4142 domain-containing protein</fullName>
    </submittedName>
</protein>
<dbReference type="InterPro" id="IPR012347">
    <property type="entry name" value="Ferritin-like"/>
</dbReference>
<feature type="chain" id="PRO_5046594242" evidence="2">
    <location>
        <begin position="26"/>
        <end position="226"/>
    </location>
</feature>
<accession>A0ABV5QXK5</accession>
<evidence type="ECO:0000313" key="5">
    <source>
        <dbReference type="Proteomes" id="UP001589716"/>
    </source>
</evidence>
<evidence type="ECO:0000256" key="1">
    <source>
        <dbReference type="SAM" id="Phobius"/>
    </source>
</evidence>
<name>A0ABV5QXK5_9ACTN</name>
<keyword evidence="1" id="KW-1133">Transmembrane helix</keyword>
<dbReference type="RefSeq" id="WP_345483714.1">
    <property type="nucleotide sequence ID" value="NZ_BAAAWU010000001.1"/>
</dbReference>
<sequence>MRISVISATALVAATAFFGAPQAVAAELTDQDRMFLEAAHQGNLAEIAAGQDAQRHATTSCVKAVGGVLVRDHGKLDADVTALAKKLGVSLPAGPEPEEERKLEALRSKSGTPAYDAGWLAGQEAAHTKTLALIDQELKTGRNSEVFAAARSARPVVAMHLDMVRGGVCHAAKAPENVHAGSGGQLAALTNDREVLGTAAVGSGLLLVAGAGWWTVRARRRASGRS</sequence>
<gene>
    <name evidence="4" type="ORF">ACFFTP_29275</name>
</gene>
<dbReference type="EMBL" id="JBHMCT010000020">
    <property type="protein sequence ID" value="MFB9558265.1"/>
    <property type="molecule type" value="Genomic_DNA"/>
</dbReference>
<dbReference type="Pfam" id="PF13628">
    <property type="entry name" value="DUF4142"/>
    <property type="match status" value="1"/>
</dbReference>